<dbReference type="EC" id="3.1.6.1" evidence="10"/>
<dbReference type="Pfam" id="PF13202">
    <property type="entry name" value="EF-hand_5"/>
    <property type="match status" value="1"/>
</dbReference>
<keyword evidence="3" id="KW-0479">Metal-binding</keyword>
<dbReference type="Gene3D" id="1.10.238.10">
    <property type="entry name" value="EF-hand"/>
    <property type="match status" value="1"/>
</dbReference>
<dbReference type="InterPro" id="IPR002048">
    <property type="entry name" value="EF_hand_dom"/>
</dbReference>
<protein>
    <submittedName>
        <fullName evidence="10">Arylsulfatase</fullName>
        <ecNumber evidence="10">3.1.6.1</ecNumber>
    </submittedName>
</protein>
<dbReference type="SUPFAM" id="SSF53649">
    <property type="entry name" value="Alkaline phosphatase-like"/>
    <property type="match status" value="1"/>
</dbReference>
<dbReference type="PANTHER" id="PTHR45953:SF1">
    <property type="entry name" value="IDURONATE 2-SULFATASE"/>
    <property type="match status" value="1"/>
</dbReference>
<dbReference type="GO" id="GO:0004065">
    <property type="term" value="F:arylsulfatase activity"/>
    <property type="evidence" value="ECO:0007669"/>
    <property type="project" value="UniProtKB-EC"/>
</dbReference>
<evidence type="ECO:0000256" key="1">
    <source>
        <dbReference type="ARBA" id="ARBA00001913"/>
    </source>
</evidence>
<keyword evidence="11" id="KW-1185">Reference proteome</keyword>
<dbReference type="GO" id="GO:0005509">
    <property type="term" value="F:calcium ion binding"/>
    <property type="evidence" value="ECO:0007669"/>
    <property type="project" value="InterPro"/>
</dbReference>
<evidence type="ECO:0000259" key="9">
    <source>
        <dbReference type="Pfam" id="PF13202"/>
    </source>
</evidence>
<dbReference type="InterPro" id="IPR017850">
    <property type="entry name" value="Alkaline_phosphatase_core_sf"/>
</dbReference>
<reference evidence="10 11" key="1">
    <citation type="submission" date="2019-02" db="EMBL/GenBank/DDBJ databases">
        <title>Deep-cultivation of Planctomycetes and their phenomic and genomic characterization uncovers novel biology.</title>
        <authorList>
            <person name="Wiegand S."/>
            <person name="Jogler M."/>
            <person name="Boedeker C."/>
            <person name="Pinto D."/>
            <person name="Vollmers J."/>
            <person name="Rivas-Marin E."/>
            <person name="Kohn T."/>
            <person name="Peeters S.H."/>
            <person name="Heuer A."/>
            <person name="Rast P."/>
            <person name="Oberbeckmann S."/>
            <person name="Bunk B."/>
            <person name="Jeske O."/>
            <person name="Meyerdierks A."/>
            <person name="Storesund J.E."/>
            <person name="Kallscheuer N."/>
            <person name="Luecker S."/>
            <person name="Lage O.M."/>
            <person name="Pohl T."/>
            <person name="Merkel B.J."/>
            <person name="Hornburger P."/>
            <person name="Mueller R.-W."/>
            <person name="Bruemmer F."/>
            <person name="Labrenz M."/>
            <person name="Spormann A.M."/>
            <person name="Op Den Camp H."/>
            <person name="Overmann J."/>
            <person name="Amann R."/>
            <person name="Jetten M.S.M."/>
            <person name="Mascher T."/>
            <person name="Medema M.H."/>
            <person name="Devos D.P."/>
            <person name="Kaster A.-K."/>
            <person name="Ovreas L."/>
            <person name="Rohde M."/>
            <person name="Galperin M.Y."/>
            <person name="Jogler C."/>
        </authorList>
    </citation>
    <scope>NUCLEOTIDE SEQUENCE [LARGE SCALE GENOMIC DNA]</scope>
    <source>
        <strain evidence="10 11">CA13</strain>
    </source>
</reference>
<organism evidence="10 11">
    <name type="scientific">Novipirellula herctigrandis</name>
    <dbReference type="NCBI Taxonomy" id="2527986"/>
    <lineage>
        <taxon>Bacteria</taxon>
        <taxon>Pseudomonadati</taxon>
        <taxon>Planctomycetota</taxon>
        <taxon>Planctomycetia</taxon>
        <taxon>Pirellulales</taxon>
        <taxon>Pirellulaceae</taxon>
        <taxon>Novipirellula</taxon>
    </lineage>
</organism>
<dbReference type="CDD" id="cd16030">
    <property type="entry name" value="iduronate-2-sulfatase"/>
    <property type="match status" value="1"/>
</dbReference>
<name>A0A5C5ZA93_9BACT</name>
<dbReference type="PROSITE" id="PS00523">
    <property type="entry name" value="SULFATASE_1"/>
    <property type="match status" value="1"/>
</dbReference>
<dbReference type="InterPro" id="IPR011992">
    <property type="entry name" value="EF-hand-dom_pair"/>
</dbReference>
<dbReference type="InterPro" id="IPR018247">
    <property type="entry name" value="EF_Hand_1_Ca_BS"/>
</dbReference>
<sequence length="520" mass="58216">MLLICVDDLKPTIGCFGDPVAVTPHIDQLASRGLRFDAAYCNQAICSPSRIALMTGLRPQTIGIYDLGTNLRLAVPDAVTFSQHFMNQGYQAEALGKIYHLGHGNTDDRRSWSIDGWRPKAPQYVDKDSLRQMVKDKKGRNRGPATELADVADDTYGDGKIATEAIKRLATFSQNPDKPFFLAVGFLKPHLPFVAPKKYWDLYDPALLPMPKVLSKPTDAPEYAATNFGELREYSDMRSKGKIDEATTRHLIHGYYAATTYMDTQLGRVIDALDEHDLAKNTIVVLWGDHGWHLGDHGQWCKHTNYQQATQIPVVIVAPDGRHGDATDAMLETVDLYPTVCELAGIHLPTGIDGTSLASVVRSGNANGRDYVTHVYPRGNRMGRAIRNARYRMVEWKVPGDPSTFADLELYDYQTDPLETQNVAMEKPEVVAAMRAILATHPEAKPQIGKKEKWLLGSQEQAKRRRMFRSRDANQDGLLTMEEFLSNQPDPEEAPKRFPRFDRNRDGKLSADEFIFSGGQ</sequence>
<evidence type="ECO:0000256" key="7">
    <source>
        <dbReference type="SAM" id="MobiDB-lite"/>
    </source>
</evidence>
<evidence type="ECO:0000313" key="11">
    <source>
        <dbReference type="Proteomes" id="UP000315010"/>
    </source>
</evidence>
<gene>
    <name evidence="10" type="ORF">CA13_56040</name>
</gene>
<dbReference type="GO" id="GO:0005737">
    <property type="term" value="C:cytoplasm"/>
    <property type="evidence" value="ECO:0007669"/>
    <property type="project" value="TreeGrafter"/>
</dbReference>
<feature type="compositionally biased region" description="Basic and acidic residues" evidence="7">
    <location>
        <begin position="493"/>
        <end position="505"/>
    </location>
</feature>
<evidence type="ECO:0000256" key="5">
    <source>
        <dbReference type="ARBA" id="ARBA00022801"/>
    </source>
</evidence>
<accession>A0A5C5ZA93</accession>
<proteinExistence type="inferred from homology"/>
<keyword evidence="4" id="KW-0732">Signal</keyword>
<keyword evidence="6" id="KW-0106">Calcium</keyword>
<evidence type="ECO:0000256" key="4">
    <source>
        <dbReference type="ARBA" id="ARBA00022729"/>
    </source>
</evidence>
<comment type="similarity">
    <text evidence="2">Belongs to the sulfatase family.</text>
</comment>
<dbReference type="Proteomes" id="UP000315010">
    <property type="component" value="Unassembled WGS sequence"/>
</dbReference>
<dbReference type="PROSITE" id="PS00018">
    <property type="entry name" value="EF_HAND_1"/>
    <property type="match status" value="2"/>
</dbReference>
<dbReference type="AlphaFoldDB" id="A0A5C5ZA93"/>
<evidence type="ECO:0000256" key="6">
    <source>
        <dbReference type="ARBA" id="ARBA00022837"/>
    </source>
</evidence>
<dbReference type="InterPro" id="IPR000917">
    <property type="entry name" value="Sulfatase_N"/>
</dbReference>
<feature type="domain" description="Sulfatase N-terminal" evidence="8">
    <location>
        <begin position="2"/>
        <end position="346"/>
    </location>
</feature>
<dbReference type="GO" id="GO:0004423">
    <property type="term" value="F:iduronate-2-sulfatase activity"/>
    <property type="evidence" value="ECO:0007669"/>
    <property type="project" value="InterPro"/>
</dbReference>
<keyword evidence="5 10" id="KW-0378">Hydrolase</keyword>
<comment type="cofactor">
    <cofactor evidence="1">
        <name>Ca(2+)</name>
        <dbReference type="ChEBI" id="CHEBI:29108"/>
    </cofactor>
</comment>
<dbReference type="Pfam" id="PF00884">
    <property type="entry name" value="Sulfatase"/>
    <property type="match status" value="1"/>
</dbReference>
<evidence type="ECO:0000256" key="2">
    <source>
        <dbReference type="ARBA" id="ARBA00008779"/>
    </source>
</evidence>
<evidence type="ECO:0000259" key="8">
    <source>
        <dbReference type="Pfam" id="PF00884"/>
    </source>
</evidence>
<evidence type="ECO:0000256" key="3">
    <source>
        <dbReference type="ARBA" id="ARBA00022723"/>
    </source>
</evidence>
<dbReference type="Gene3D" id="3.40.720.10">
    <property type="entry name" value="Alkaline Phosphatase, subunit A"/>
    <property type="match status" value="1"/>
</dbReference>
<feature type="domain" description="EF-hand" evidence="9">
    <location>
        <begin position="500"/>
        <end position="514"/>
    </location>
</feature>
<feature type="region of interest" description="Disordered" evidence="7">
    <location>
        <begin position="480"/>
        <end position="505"/>
    </location>
</feature>
<dbReference type="InterPro" id="IPR035874">
    <property type="entry name" value="IDS"/>
</dbReference>
<dbReference type="SUPFAM" id="SSF47473">
    <property type="entry name" value="EF-hand"/>
    <property type="match status" value="1"/>
</dbReference>
<evidence type="ECO:0000313" key="10">
    <source>
        <dbReference type="EMBL" id="TWT84128.1"/>
    </source>
</evidence>
<comment type="caution">
    <text evidence="10">The sequence shown here is derived from an EMBL/GenBank/DDBJ whole genome shotgun (WGS) entry which is preliminary data.</text>
</comment>
<dbReference type="PANTHER" id="PTHR45953">
    <property type="entry name" value="IDURONATE 2-SULFATASE"/>
    <property type="match status" value="1"/>
</dbReference>
<dbReference type="CDD" id="cd00051">
    <property type="entry name" value="EFh"/>
    <property type="match status" value="1"/>
</dbReference>
<dbReference type="InterPro" id="IPR024607">
    <property type="entry name" value="Sulfatase_CS"/>
</dbReference>
<dbReference type="EMBL" id="SJPJ01000001">
    <property type="protein sequence ID" value="TWT84128.1"/>
    <property type="molecule type" value="Genomic_DNA"/>
</dbReference>